<dbReference type="Gene3D" id="3.80.10.10">
    <property type="entry name" value="Ribonuclease Inhibitor"/>
    <property type="match status" value="1"/>
</dbReference>
<proteinExistence type="inferred from homology"/>
<keyword evidence="7" id="KW-0175">Coiled coil</keyword>
<dbReference type="InterPro" id="IPR042197">
    <property type="entry name" value="Apaf_helical"/>
</dbReference>
<keyword evidence="5" id="KW-0611">Plant defense</keyword>
<dbReference type="InterPro" id="IPR036388">
    <property type="entry name" value="WH-like_DNA-bd_sf"/>
</dbReference>
<keyword evidence="6" id="KW-0067">ATP-binding</keyword>
<evidence type="ECO:0008006" key="12">
    <source>
        <dbReference type="Google" id="ProtNLM"/>
    </source>
</evidence>
<feature type="domain" description="Disease resistance protein winged helix" evidence="9">
    <location>
        <begin position="414"/>
        <end position="478"/>
    </location>
</feature>
<dbReference type="Gene3D" id="1.10.8.430">
    <property type="entry name" value="Helical domain of apoptotic protease-activating factors"/>
    <property type="match status" value="1"/>
</dbReference>
<comment type="similarity">
    <text evidence="1">Belongs to the disease resistance NB-LRR family.</text>
</comment>
<evidence type="ECO:0000256" key="5">
    <source>
        <dbReference type="ARBA" id="ARBA00022821"/>
    </source>
</evidence>
<dbReference type="InterPro" id="IPR050905">
    <property type="entry name" value="Plant_NBS-LRR"/>
</dbReference>
<feature type="coiled-coil region" evidence="7">
    <location>
        <begin position="36"/>
        <end position="63"/>
    </location>
</feature>
<evidence type="ECO:0000256" key="4">
    <source>
        <dbReference type="ARBA" id="ARBA00022741"/>
    </source>
</evidence>
<evidence type="ECO:0000256" key="6">
    <source>
        <dbReference type="ARBA" id="ARBA00022840"/>
    </source>
</evidence>
<evidence type="ECO:0000259" key="9">
    <source>
        <dbReference type="Pfam" id="PF23559"/>
    </source>
</evidence>
<keyword evidence="3" id="KW-0677">Repeat</keyword>
<dbReference type="Pfam" id="PF00931">
    <property type="entry name" value="NB-ARC"/>
    <property type="match status" value="1"/>
</dbReference>
<keyword evidence="11" id="KW-1185">Reference proteome</keyword>
<dbReference type="Pfam" id="PF23559">
    <property type="entry name" value="WHD_DRP"/>
    <property type="match status" value="1"/>
</dbReference>
<dbReference type="PANTHER" id="PTHR33463:SF220">
    <property type="entry name" value="NB-ARC DOMAIN-CONTAINING PROTEIN"/>
    <property type="match status" value="1"/>
</dbReference>
<dbReference type="PROSITE" id="PS51450">
    <property type="entry name" value="LRR"/>
    <property type="match status" value="1"/>
</dbReference>
<dbReference type="Proteomes" id="UP001472677">
    <property type="component" value="Unassembled WGS sequence"/>
</dbReference>
<keyword evidence="4" id="KW-0547">Nucleotide-binding</keyword>
<feature type="domain" description="NB-ARC" evidence="8">
    <location>
        <begin position="161"/>
        <end position="331"/>
    </location>
</feature>
<dbReference type="InterPro" id="IPR027417">
    <property type="entry name" value="P-loop_NTPase"/>
</dbReference>
<dbReference type="Pfam" id="PF13855">
    <property type="entry name" value="LRR_8"/>
    <property type="match status" value="1"/>
</dbReference>
<evidence type="ECO:0000256" key="3">
    <source>
        <dbReference type="ARBA" id="ARBA00022737"/>
    </source>
</evidence>
<dbReference type="InterPro" id="IPR032675">
    <property type="entry name" value="LRR_dom_sf"/>
</dbReference>
<comment type="caution">
    <text evidence="10">The sequence shown here is derived from an EMBL/GenBank/DDBJ whole genome shotgun (WGS) entry which is preliminary data.</text>
</comment>
<dbReference type="Gene3D" id="1.10.10.10">
    <property type="entry name" value="Winged helix-like DNA-binding domain superfamily/Winged helix DNA-binding domain"/>
    <property type="match status" value="1"/>
</dbReference>
<protein>
    <recommendedName>
        <fullName evidence="12">NB-ARC domain-containing protein</fullName>
    </recommendedName>
</protein>
<evidence type="ECO:0000313" key="11">
    <source>
        <dbReference type="Proteomes" id="UP001472677"/>
    </source>
</evidence>
<dbReference type="PANTHER" id="PTHR33463">
    <property type="entry name" value="NB-ARC DOMAIN-CONTAINING PROTEIN-RELATED"/>
    <property type="match status" value="1"/>
</dbReference>
<dbReference type="PRINTS" id="PR00364">
    <property type="entry name" value="DISEASERSIST"/>
</dbReference>
<dbReference type="Gene3D" id="3.40.50.300">
    <property type="entry name" value="P-loop containing nucleotide triphosphate hydrolases"/>
    <property type="match status" value="1"/>
</dbReference>
<dbReference type="SUPFAM" id="SSF52540">
    <property type="entry name" value="P-loop containing nucleoside triphosphate hydrolases"/>
    <property type="match status" value="1"/>
</dbReference>
<accession>A0ABR2FCK4</accession>
<gene>
    <name evidence="10" type="ORF">V6N12_063597</name>
</gene>
<dbReference type="SUPFAM" id="SSF52058">
    <property type="entry name" value="L domain-like"/>
    <property type="match status" value="1"/>
</dbReference>
<keyword evidence="2" id="KW-0433">Leucine-rich repeat</keyword>
<dbReference type="InterPro" id="IPR058922">
    <property type="entry name" value="WHD_DRP"/>
</dbReference>
<dbReference type="InterPro" id="IPR002182">
    <property type="entry name" value="NB-ARC"/>
</dbReference>
<evidence type="ECO:0000256" key="7">
    <source>
        <dbReference type="SAM" id="Coils"/>
    </source>
</evidence>
<name>A0ABR2FCK4_9ROSI</name>
<dbReference type="EMBL" id="JBBPBM010000007">
    <property type="protein sequence ID" value="KAK8575949.1"/>
    <property type="molecule type" value="Genomic_DNA"/>
</dbReference>
<evidence type="ECO:0000256" key="1">
    <source>
        <dbReference type="ARBA" id="ARBA00008894"/>
    </source>
</evidence>
<organism evidence="10 11">
    <name type="scientific">Hibiscus sabdariffa</name>
    <name type="common">roselle</name>
    <dbReference type="NCBI Taxonomy" id="183260"/>
    <lineage>
        <taxon>Eukaryota</taxon>
        <taxon>Viridiplantae</taxon>
        <taxon>Streptophyta</taxon>
        <taxon>Embryophyta</taxon>
        <taxon>Tracheophyta</taxon>
        <taxon>Spermatophyta</taxon>
        <taxon>Magnoliopsida</taxon>
        <taxon>eudicotyledons</taxon>
        <taxon>Gunneridae</taxon>
        <taxon>Pentapetalae</taxon>
        <taxon>rosids</taxon>
        <taxon>malvids</taxon>
        <taxon>Malvales</taxon>
        <taxon>Malvaceae</taxon>
        <taxon>Malvoideae</taxon>
        <taxon>Hibiscus</taxon>
    </lineage>
</organism>
<dbReference type="InterPro" id="IPR001611">
    <property type="entry name" value="Leu-rich_rpt"/>
</dbReference>
<evidence type="ECO:0000259" key="8">
    <source>
        <dbReference type="Pfam" id="PF00931"/>
    </source>
</evidence>
<reference evidence="10 11" key="1">
    <citation type="journal article" date="2024" name="G3 (Bethesda)">
        <title>Genome assembly of Hibiscus sabdariffa L. provides insights into metabolisms of medicinal natural products.</title>
        <authorList>
            <person name="Kim T."/>
        </authorList>
    </citation>
    <scope>NUCLEOTIDE SEQUENCE [LARGE SCALE GENOMIC DNA]</scope>
    <source>
        <strain evidence="10">TK-2024</strain>
        <tissue evidence="10">Old leaves</tissue>
    </source>
</reference>
<evidence type="ECO:0000256" key="2">
    <source>
        <dbReference type="ARBA" id="ARBA00022614"/>
    </source>
</evidence>
<sequence>MGNCVSLQFSFENILLRCWDSTVGQANYVCKLEDTLSALSTALGRLRAQRSDLQDEVLAAERRGLKPLERVQLWLSTAQTMITEAGNLTAQGPRETGNLCLGGCASKTCLSTYNFGKQVAKKLQDINNHMREAEGFNEVVGTQLPASVVTRPEERQIVGLESTINRLWSCIVDSNVGIIGLYGIGGVGKTTLLTKINNKFSTTPNAFDAVIWATVSKDYSVGKIQDEIGRKIGFSDESWKSKSVDQKAEDIHRVLLEKRFVVLLDDLWERVYLNEVGIPEPSQKKGSKLIFTTRSFQVCCEMEAQNKIAVECLTPEDAWNLFRDKVGDETLNSHSNIPELAQEVVKECDGLPLALITIGRTMASKTTLAEWEYAIKKLKQSEFPKMQEKVLPLLKFSYDDLSDTKKRCLLYCCLYPEDYDIPRKNLVEHWFCEGLLNENKFSEAQIEGYDIMGSLLSDCLLEKAEEECVKMHDVVRDMGLWIACKLEAEGENFFVKAGAQLSEGPDVETWEGAKRMSLMQNQIEVLRGTPKCPNLQTMFLMENKLKAIDNGFFGFMPNLTVLNLSGNEDLEALPEGISQLISLECLDLSGTRIPELPMELESLTKLKMLDLSYMRYLRKIPQHLISSFSKLQILKIRGIRLETSYSNGNNVLAVDSTEKLIEELKSLQHLNIL</sequence>
<evidence type="ECO:0000313" key="10">
    <source>
        <dbReference type="EMBL" id="KAK8575949.1"/>
    </source>
</evidence>